<feature type="domain" description="Alcohol dehydrogenase-like C-terminal" evidence="6">
    <location>
        <begin position="170"/>
        <end position="300"/>
    </location>
</feature>
<dbReference type="OrthoDB" id="9797931at2"/>
<dbReference type="AlphaFoldDB" id="A0A543ANW8"/>
<dbReference type="PANTHER" id="PTHR43161">
    <property type="entry name" value="SORBITOL DEHYDROGENASE"/>
    <property type="match status" value="1"/>
</dbReference>
<dbReference type="GO" id="GO:0016491">
    <property type="term" value="F:oxidoreductase activity"/>
    <property type="evidence" value="ECO:0007669"/>
    <property type="project" value="UniProtKB-KW"/>
</dbReference>
<evidence type="ECO:0000259" key="6">
    <source>
        <dbReference type="Pfam" id="PF00107"/>
    </source>
</evidence>
<dbReference type="InterPro" id="IPR013154">
    <property type="entry name" value="ADH-like_N"/>
</dbReference>
<evidence type="ECO:0000256" key="5">
    <source>
        <dbReference type="ARBA" id="ARBA00023002"/>
    </source>
</evidence>
<keyword evidence="3" id="KW-0479">Metal-binding</keyword>
<comment type="cofactor">
    <cofactor evidence="1">
        <name>Zn(2+)</name>
        <dbReference type="ChEBI" id="CHEBI:29105"/>
    </cofactor>
</comment>
<dbReference type="SUPFAM" id="SSF51735">
    <property type="entry name" value="NAD(P)-binding Rossmann-fold domains"/>
    <property type="match status" value="1"/>
</dbReference>
<dbReference type="Proteomes" id="UP000319746">
    <property type="component" value="Unassembled WGS sequence"/>
</dbReference>
<dbReference type="RefSeq" id="WP_141864775.1">
    <property type="nucleotide sequence ID" value="NZ_BAABAN010000016.1"/>
</dbReference>
<evidence type="ECO:0000256" key="3">
    <source>
        <dbReference type="ARBA" id="ARBA00022723"/>
    </source>
</evidence>
<comment type="similarity">
    <text evidence="2">Belongs to the zinc-containing alcohol dehydrogenase family.</text>
</comment>
<keyword evidence="4" id="KW-0862">Zinc</keyword>
<evidence type="ECO:0000313" key="8">
    <source>
        <dbReference type="EMBL" id="TQL74273.1"/>
    </source>
</evidence>
<accession>A0A543ANW8</accession>
<dbReference type="EMBL" id="VFOU01000001">
    <property type="protein sequence ID" value="TQL74273.1"/>
    <property type="molecule type" value="Genomic_DNA"/>
</dbReference>
<dbReference type="Pfam" id="PF00107">
    <property type="entry name" value="ADH_zinc_N"/>
    <property type="match status" value="1"/>
</dbReference>
<dbReference type="Pfam" id="PF08240">
    <property type="entry name" value="ADH_N"/>
    <property type="match status" value="1"/>
</dbReference>
<dbReference type="PANTHER" id="PTHR43161:SF23">
    <property type="entry name" value="(R,R)-BUTANEDIOL DEHYDROGENASE-RELATED"/>
    <property type="match status" value="1"/>
</dbReference>
<protein>
    <submittedName>
        <fullName evidence="8">L-gulonate 5-dehydrogenase</fullName>
    </submittedName>
</protein>
<proteinExistence type="inferred from homology"/>
<evidence type="ECO:0000256" key="4">
    <source>
        <dbReference type="ARBA" id="ARBA00022833"/>
    </source>
</evidence>
<name>A0A543ANW8_9MICC</name>
<sequence length="358" mass="37999">MLRAHTVARRTVELKDESAPQLTAGHALVRVHHVALCGTDHTIWDDQYVTELPIVQGHEFSGVIEAIDEDASTLTVGTAVAISPMVYCGTCGPCQAGRYNVCDTISCLGCYEDGALTEIISMPVDKLHPLPEGMPLRLAALGEPGSIAMQAVNRGTPVAGETALVLGCGPIGLLATLFLTERGVNVVAADLDEHRMALARQFGATTTIAAGTNPFPNAKDARVLAEACPMDGPTLVIEATGVPVSLENAIRLAAPTARIVQVGISTASAALSMRDVPFKELDIRGSRNSLNLIPQALEILNKRQDLAEALITHTFDFHQLGKAFETMEDRSAQVGKIVIDMPVTTVAEPAELFAEVHN</sequence>
<evidence type="ECO:0000259" key="7">
    <source>
        <dbReference type="Pfam" id="PF08240"/>
    </source>
</evidence>
<evidence type="ECO:0000313" key="9">
    <source>
        <dbReference type="Proteomes" id="UP000319746"/>
    </source>
</evidence>
<organism evidence="8 9">
    <name type="scientific">Enteractinococcus coprophilus</name>
    <dbReference type="NCBI Taxonomy" id="1027633"/>
    <lineage>
        <taxon>Bacteria</taxon>
        <taxon>Bacillati</taxon>
        <taxon>Actinomycetota</taxon>
        <taxon>Actinomycetes</taxon>
        <taxon>Micrococcales</taxon>
        <taxon>Micrococcaceae</taxon>
    </lineage>
</organism>
<keyword evidence="9" id="KW-1185">Reference proteome</keyword>
<dbReference type="SUPFAM" id="SSF50129">
    <property type="entry name" value="GroES-like"/>
    <property type="match status" value="1"/>
</dbReference>
<dbReference type="InterPro" id="IPR036291">
    <property type="entry name" value="NAD(P)-bd_dom_sf"/>
</dbReference>
<evidence type="ECO:0000256" key="2">
    <source>
        <dbReference type="ARBA" id="ARBA00008072"/>
    </source>
</evidence>
<dbReference type="GO" id="GO:0046872">
    <property type="term" value="F:metal ion binding"/>
    <property type="evidence" value="ECO:0007669"/>
    <property type="project" value="UniProtKB-KW"/>
</dbReference>
<dbReference type="InterPro" id="IPR011032">
    <property type="entry name" value="GroES-like_sf"/>
</dbReference>
<dbReference type="Gene3D" id="3.90.180.10">
    <property type="entry name" value="Medium-chain alcohol dehydrogenases, catalytic domain"/>
    <property type="match status" value="1"/>
</dbReference>
<comment type="caution">
    <text evidence="8">The sequence shown here is derived from an EMBL/GenBank/DDBJ whole genome shotgun (WGS) entry which is preliminary data.</text>
</comment>
<dbReference type="Gene3D" id="3.40.50.720">
    <property type="entry name" value="NAD(P)-binding Rossmann-like Domain"/>
    <property type="match status" value="1"/>
</dbReference>
<dbReference type="InterPro" id="IPR013149">
    <property type="entry name" value="ADH-like_C"/>
</dbReference>
<evidence type="ECO:0000256" key="1">
    <source>
        <dbReference type="ARBA" id="ARBA00001947"/>
    </source>
</evidence>
<feature type="domain" description="Alcohol dehydrogenase-like N-terminal" evidence="7">
    <location>
        <begin position="24"/>
        <end position="132"/>
    </location>
</feature>
<gene>
    <name evidence="8" type="ORF">FB556_0732</name>
</gene>
<keyword evidence="5" id="KW-0560">Oxidoreductase</keyword>
<reference evidence="8 9" key="1">
    <citation type="submission" date="2019-06" db="EMBL/GenBank/DDBJ databases">
        <title>Sequencing the genomes of 1000 actinobacteria strains.</title>
        <authorList>
            <person name="Klenk H.-P."/>
        </authorList>
    </citation>
    <scope>NUCLEOTIDE SEQUENCE [LARGE SCALE GENOMIC DNA]</scope>
    <source>
        <strain evidence="8 9">DSM 24083</strain>
    </source>
</reference>